<evidence type="ECO:0000313" key="2">
    <source>
        <dbReference type="Proteomes" id="UP001432027"/>
    </source>
</evidence>
<proteinExistence type="predicted"/>
<dbReference type="CDD" id="cd00257">
    <property type="entry name" value="beta-trefoil_FSCN-like"/>
    <property type="match status" value="1"/>
</dbReference>
<dbReference type="GO" id="GO:0030041">
    <property type="term" value="P:actin filament polymerization"/>
    <property type="evidence" value="ECO:0007669"/>
    <property type="project" value="TreeGrafter"/>
</dbReference>
<dbReference type="EMBL" id="BTSX01000003">
    <property type="protein sequence ID" value="GMS90699.1"/>
    <property type="molecule type" value="Genomic_DNA"/>
</dbReference>
<comment type="caution">
    <text evidence="1">The sequence shown here is derived from an EMBL/GenBank/DDBJ whole genome shotgun (WGS) entry which is preliminary data.</text>
</comment>
<gene>
    <name evidence="1" type="ORF">PENTCL1PPCAC_12874</name>
</gene>
<dbReference type="Proteomes" id="UP001432027">
    <property type="component" value="Unassembled WGS sequence"/>
</dbReference>
<dbReference type="PANTHER" id="PTHR33351">
    <property type="entry name" value="HISACTOPHILIN-1-RELATED"/>
    <property type="match status" value="1"/>
</dbReference>
<dbReference type="PANTHER" id="PTHR33351:SF1">
    <property type="entry name" value="IG-LIKE DOMAIN-CONTAINING PROTEIN-RELATED"/>
    <property type="match status" value="1"/>
</dbReference>
<dbReference type="InterPro" id="IPR008999">
    <property type="entry name" value="Actin-crosslinking"/>
</dbReference>
<dbReference type="InterPro" id="IPR052883">
    <property type="entry name" value="Hisactophilin"/>
</dbReference>
<feature type="non-terminal residue" evidence="1">
    <location>
        <position position="1"/>
    </location>
</feature>
<evidence type="ECO:0000313" key="1">
    <source>
        <dbReference type="EMBL" id="GMS90699.1"/>
    </source>
</evidence>
<sequence length="108" mass="12830">WTVDMVRRPPQDWENWYIEYWHGKVALKGRGGPNKPGQFLRAYRNGRVNLTNKHPKDCPLAIWKPFKNKNGTWSFLSIHGDWLSARDNGSVSTVEKCDAWEEFRLERW</sequence>
<dbReference type="GO" id="GO:0015629">
    <property type="term" value="C:actin cytoskeleton"/>
    <property type="evidence" value="ECO:0007669"/>
    <property type="project" value="TreeGrafter"/>
</dbReference>
<protein>
    <submittedName>
        <fullName evidence="1">Uncharacterized protein</fullName>
    </submittedName>
</protein>
<dbReference type="AlphaFoldDB" id="A0AAV5TD80"/>
<dbReference type="Gene3D" id="2.80.10.50">
    <property type="match status" value="1"/>
</dbReference>
<accession>A0AAV5TD80</accession>
<dbReference type="SUPFAM" id="SSF50405">
    <property type="entry name" value="Actin-crosslinking proteins"/>
    <property type="match status" value="1"/>
</dbReference>
<name>A0AAV5TD80_9BILA</name>
<keyword evidence="2" id="KW-1185">Reference proteome</keyword>
<dbReference type="GO" id="GO:0051015">
    <property type="term" value="F:actin filament binding"/>
    <property type="evidence" value="ECO:0007669"/>
    <property type="project" value="TreeGrafter"/>
</dbReference>
<reference evidence="1" key="1">
    <citation type="submission" date="2023-10" db="EMBL/GenBank/DDBJ databases">
        <title>Genome assembly of Pristionchus species.</title>
        <authorList>
            <person name="Yoshida K."/>
            <person name="Sommer R.J."/>
        </authorList>
    </citation>
    <scope>NUCLEOTIDE SEQUENCE</scope>
    <source>
        <strain evidence="1">RS0144</strain>
    </source>
</reference>
<organism evidence="1 2">
    <name type="scientific">Pristionchus entomophagus</name>
    <dbReference type="NCBI Taxonomy" id="358040"/>
    <lineage>
        <taxon>Eukaryota</taxon>
        <taxon>Metazoa</taxon>
        <taxon>Ecdysozoa</taxon>
        <taxon>Nematoda</taxon>
        <taxon>Chromadorea</taxon>
        <taxon>Rhabditida</taxon>
        <taxon>Rhabditina</taxon>
        <taxon>Diplogasteromorpha</taxon>
        <taxon>Diplogasteroidea</taxon>
        <taxon>Neodiplogasteridae</taxon>
        <taxon>Pristionchus</taxon>
    </lineage>
</organism>